<dbReference type="EMBL" id="BK014887">
    <property type="protein sequence ID" value="DAD80775.1"/>
    <property type="molecule type" value="Genomic_DNA"/>
</dbReference>
<organism evidence="1">
    <name type="scientific">Siphoviridae sp. ctet217</name>
    <dbReference type="NCBI Taxonomy" id="2826409"/>
    <lineage>
        <taxon>Viruses</taxon>
        <taxon>Duplodnaviria</taxon>
        <taxon>Heunggongvirae</taxon>
        <taxon>Uroviricota</taxon>
        <taxon>Caudoviricetes</taxon>
    </lineage>
</organism>
<evidence type="ECO:0000313" key="1">
    <source>
        <dbReference type="EMBL" id="DAD80775.1"/>
    </source>
</evidence>
<protein>
    <submittedName>
        <fullName evidence="1">Uncharacterized protein</fullName>
    </submittedName>
</protein>
<proteinExistence type="predicted"/>
<accession>A0A8S5MFC6</accession>
<sequence>MEPRVVETVYISTFLNVLFRVCSVVKIFV</sequence>
<name>A0A8S5MFC6_9CAUD</name>
<reference evidence="1" key="1">
    <citation type="journal article" date="2021" name="Proc. Natl. Acad. Sci. U.S.A.">
        <title>A Catalog of Tens of Thousands of Viruses from Human Metagenomes Reveals Hidden Associations with Chronic Diseases.</title>
        <authorList>
            <person name="Tisza M.J."/>
            <person name="Buck C.B."/>
        </authorList>
    </citation>
    <scope>NUCLEOTIDE SEQUENCE</scope>
    <source>
        <strain evidence="1">Ctet217</strain>
    </source>
</reference>